<dbReference type="OrthoDB" id="60033at2759"/>
<protein>
    <recommendedName>
        <fullName evidence="6">HSF-type DNA-binding domain-containing protein</fullName>
    </recommendedName>
</protein>
<dbReference type="InterPro" id="IPR036388">
    <property type="entry name" value="WH-like_DNA-bd_sf"/>
</dbReference>
<dbReference type="GO" id="GO:0003700">
    <property type="term" value="F:DNA-binding transcription factor activity"/>
    <property type="evidence" value="ECO:0007669"/>
    <property type="project" value="InterPro"/>
</dbReference>
<evidence type="ECO:0000313" key="8">
    <source>
        <dbReference type="Proteomes" id="UP000054248"/>
    </source>
</evidence>
<evidence type="ECO:0000256" key="4">
    <source>
        <dbReference type="ARBA" id="ARBA00023242"/>
    </source>
</evidence>
<keyword evidence="8" id="KW-1185">Reference proteome</keyword>
<dbReference type="Gene3D" id="1.10.10.10">
    <property type="entry name" value="Winged helix-like DNA-binding domain superfamily/Winged helix DNA-binding domain"/>
    <property type="match status" value="1"/>
</dbReference>
<dbReference type="AlphaFoldDB" id="A0A0C3Q611"/>
<evidence type="ECO:0000256" key="5">
    <source>
        <dbReference type="RuleBase" id="RU004020"/>
    </source>
</evidence>
<keyword evidence="3" id="KW-0238">DNA-binding</keyword>
<evidence type="ECO:0000256" key="1">
    <source>
        <dbReference type="ARBA" id="ARBA00004123"/>
    </source>
</evidence>
<dbReference type="Proteomes" id="UP000054248">
    <property type="component" value="Unassembled WGS sequence"/>
</dbReference>
<dbReference type="EMBL" id="KN823056">
    <property type="protein sequence ID" value="KIO24665.1"/>
    <property type="molecule type" value="Genomic_DNA"/>
</dbReference>
<dbReference type="InterPro" id="IPR036390">
    <property type="entry name" value="WH_DNA-bd_sf"/>
</dbReference>
<reference evidence="7 8" key="1">
    <citation type="submission" date="2014-04" db="EMBL/GenBank/DDBJ databases">
        <authorList>
            <consortium name="DOE Joint Genome Institute"/>
            <person name="Kuo A."/>
            <person name="Girlanda M."/>
            <person name="Perotto S."/>
            <person name="Kohler A."/>
            <person name="Nagy L.G."/>
            <person name="Floudas D."/>
            <person name="Copeland A."/>
            <person name="Barry K.W."/>
            <person name="Cichocki N."/>
            <person name="Veneault-Fourrey C."/>
            <person name="LaButti K."/>
            <person name="Lindquist E.A."/>
            <person name="Lipzen A."/>
            <person name="Lundell T."/>
            <person name="Morin E."/>
            <person name="Murat C."/>
            <person name="Sun H."/>
            <person name="Tunlid A."/>
            <person name="Henrissat B."/>
            <person name="Grigoriev I.V."/>
            <person name="Hibbett D.S."/>
            <person name="Martin F."/>
            <person name="Nordberg H.P."/>
            <person name="Cantor M.N."/>
            <person name="Hua S.X."/>
        </authorList>
    </citation>
    <scope>NUCLEOTIDE SEQUENCE [LARGE SCALE GENOMIC DNA]</scope>
    <source>
        <strain evidence="7 8">MUT 4182</strain>
    </source>
</reference>
<sequence>LGSMLSDDSANTYIYWNTDGKSFTIENQEAFAKNVLKRYLKTENFQSFIRQLNMYDFHKINRVRT</sequence>
<dbReference type="PANTHER" id="PTHR10015">
    <property type="entry name" value="HEAT SHOCK TRANSCRIPTION FACTOR"/>
    <property type="match status" value="1"/>
</dbReference>
<dbReference type="SUPFAM" id="SSF46785">
    <property type="entry name" value="Winged helix' DNA-binding domain"/>
    <property type="match status" value="1"/>
</dbReference>
<feature type="domain" description="HSF-type DNA-binding" evidence="6">
    <location>
        <begin position="3"/>
        <end position="64"/>
    </location>
</feature>
<evidence type="ECO:0000313" key="7">
    <source>
        <dbReference type="EMBL" id="KIO24665.1"/>
    </source>
</evidence>
<reference evidence="8" key="2">
    <citation type="submission" date="2015-01" db="EMBL/GenBank/DDBJ databases">
        <title>Evolutionary Origins and Diversification of the Mycorrhizal Mutualists.</title>
        <authorList>
            <consortium name="DOE Joint Genome Institute"/>
            <consortium name="Mycorrhizal Genomics Consortium"/>
            <person name="Kohler A."/>
            <person name="Kuo A."/>
            <person name="Nagy L.G."/>
            <person name="Floudas D."/>
            <person name="Copeland A."/>
            <person name="Barry K.W."/>
            <person name="Cichocki N."/>
            <person name="Veneault-Fourrey C."/>
            <person name="LaButti K."/>
            <person name="Lindquist E.A."/>
            <person name="Lipzen A."/>
            <person name="Lundell T."/>
            <person name="Morin E."/>
            <person name="Murat C."/>
            <person name="Riley R."/>
            <person name="Ohm R."/>
            <person name="Sun H."/>
            <person name="Tunlid A."/>
            <person name="Henrissat B."/>
            <person name="Grigoriev I.V."/>
            <person name="Hibbett D.S."/>
            <person name="Martin F."/>
        </authorList>
    </citation>
    <scope>NUCLEOTIDE SEQUENCE [LARGE SCALE GENOMIC DNA]</scope>
    <source>
        <strain evidence="8">MUT 4182</strain>
    </source>
</reference>
<evidence type="ECO:0000256" key="2">
    <source>
        <dbReference type="ARBA" id="ARBA00006403"/>
    </source>
</evidence>
<dbReference type="GO" id="GO:0043565">
    <property type="term" value="F:sequence-specific DNA binding"/>
    <property type="evidence" value="ECO:0007669"/>
    <property type="project" value="InterPro"/>
</dbReference>
<dbReference type="PANTHER" id="PTHR10015:SF427">
    <property type="entry name" value="HEAT SHOCK FACTOR PROTEIN"/>
    <property type="match status" value="1"/>
</dbReference>
<dbReference type="PRINTS" id="PR00056">
    <property type="entry name" value="HSFDOMAIN"/>
</dbReference>
<dbReference type="GO" id="GO:0005634">
    <property type="term" value="C:nucleus"/>
    <property type="evidence" value="ECO:0007669"/>
    <property type="project" value="UniProtKB-SubCell"/>
</dbReference>
<feature type="non-terminal residue" evidence="7">
    <location>
        <position position="1"/>
    </location>
</feature>
<gene>
    <name evidence="7" type="ORF">M407DRAFT_56155</name>
</gene>
<accession>A0A0C3Q611</accession>
<proteinExistence type="inferred from homology"/>
<evidence type="ECO:0000256" key="3">
    <source>
        <dbReference type="ARBA" id="ARBA00023125"/>
    </source>
</evidence>
<evidence type="ECO:0000259" key="6">
    <source>
        <dbReference type="SMART" id="SM00415"/>
    </source>
</evidence>
<organism evidence="7 8">
    <name type="scientific">Tulasnella calospora MUT 4182</name>
    <dbReference type="NCBI Taxonomy" id="1051891"/>
    <lineage>
        <taxon>Eukaryota</taxon>
        <taxon>Fungi</taxon>
        <taxon>Dikarya</taxon>
        <taxon>Basidiomycota</taxon>
        <taxon>Agaricomycotina</taxon>
        <taxon>Agaricomycetes</taxon>
        <taxon>Cantharellales</taxon>
        <taxon>Tulasnellaceae</taxon>
        <taxon>Tulasnella</taxon>
    </lineage>
</organism>
<dbReference type="Pfam" id="PF00447">
    <property type="entry name" value="HSF_DNA-bind"/>
    <property type="match status" value="1"/>
</dbReference>
<feature type="non-terminal residue" evidence="7">
    <location>
        <position position="65"/>
    </location>
</feature>
<comment type="subcellular location">
    <subcellularLocation>
        <location evidence="1">Nucleus</location>
    </subcellularLocation>
</comment>
<keyword evidence="4" id="KW-0539">Nucleus</keyword>
<comment type="similarity">
    <text evidence="2 5">Belongs to the HSF family.</text>
</comment>
<dbReference type="HOGENOM" id="CLU_144565_4_1_1"/>
<dbReference type="SMART" id="SM00415">
    <property type="entry name" value="HSF"/>
    <property type="match status" value="1"/>
</dbReference>
<name>A0A0C3Q611_9AGAM</name>
<dbReference type="STRING" id="1051891.A0A0C3Q611"/>
<dbReference type="InterPro" id="IPR000232">
    <property type="entry name" value="HSF_DNA-bd"/>
</dbReference>